<dbReference type="InterPro" id="IPR038293">
    <property type="entry name" value="ATPase_inh_sub_z_sf"/>
</dbReference>
<evidence type="ECO:0000313" key="2">
    <source>
        <dbReference type="Proteomes" id="UP000308828"/>
    </source>
</evidence>
<keyword evidence="2" id="KW-1185">Reference proteome</keyword>
<evidence type="ECO:0000313" key="1">
    <source>
        <dbReference type="EMBL" id="THV25828.1"/>
    </source>
</evidence>
<dbReference type="Proteomes" id="UP000308828">
    <property type="component" value="Unassembled WGS sequence"/>
</dbReference>
<dbReference type="AlphaFoldDB" id="A0A4S8P6E5"/>
<name>A0A4S8P6E5_9HYPH</name>
<sequence length="104" mass="11339">MFTLTSSRTPSLSQDDEALDSIRARRNQLAGFWAGSLLGLQAEDLGRYAEDLHVVDHMVSGDSDVIARLLSDFAGAGLTISEADIQMALRRFHLQALKDTGCTE</sequence>
<protein>
    <submittedName>
        <fullName evidence="1">DUF1476 family protein</fullName>
    </submittedName>
</protein>
<dbReference type="OrthoDB" id="9810387at2"/>
<dbReference type="Gene3D" id="1.10.790.20">
    <property type="entry name" value="Domain of unknown function DUF1476"/>
    <property type="match status" value="1"/>
</dbReference>
<dbReference type="InterPro" id="IPR009945">
    <property type="entry name" value="ATPase_inh_sub_z"/>
</dbReference>
<organism evidence="1 2">
    <name type="scientific">Peteryoungia ipomoeae</name>
    <dbReference type="NCBI Taxonomy" id="1210932"/>
    <lineage>
        <taxon>Bacteria</taxon>
        <taxon>Pseudomonadati</taxon>
        <taxon>Pseudomonadota</taxon>
        <taxon>Alphaproteobacteria</taxon>
        <taxon>Hyphomicrobiales</taxon>
        <taxon>Rhizobiaceae</taxon>
        <taxon>Peteryoungia</taxon>
    </lineage>
</organism>
<proteinExistence type="predicted"/>
<accession>A0A4S8P6E5</accession>
<gene>
    <name evidence="1" type="ORF">FAA97_00810</name>
</gene>
<reference evidence="1 2" key="1">
    <citation type="submission" date="2019-04" db="EMBL/GenBank/DDBJ databases">
        <title>Genome sequence of strain shin9-1.</title>
        <authorList>
            <person name="Gao J."/>
            <person name="Sun J."/>
        </authorList>
    </citation>
    <scope>NUCLEOTIDE SEQUENCE [LARGE SCALE GENOMIC DNA]</scope>
    <source>
        <strain evidence="2">shin9-1</strain>
    </source>
</reference>
<dbReference type="EMBL" id="STGV01000001">
    <property type="protein sequence ID" value="THV25828.1"/>
    <property type="molecule type" value="Genomic_DNA"/>
</dbReference>
<dbReference type="Pfam" id="PF07345">
    <property type="entry name" value="ATPaseInh_sub_z"/>
    <property type="match status" value="1"/>
</dbReference>
<comment type="caution">
    <text evidence="1">The sequence shown here is derived from an EMBL/GenBank/DDBJ whole genome shotgun (WGS) entry which is preliminary data.</text>
</comment>